<feature type="domain" description="Protein O-mannosyl-transferase C-terminal four TM" evidence="12">
    <location>
        <begin position="353"/>
        <end position="545"/>
    </location>
</feature>
<evidence type="ECO:0000313" key="14">
    <source>
        <dbReference type="Proteomes" id="UP001597063"/>
    </source>
</evidence>
<dbReference type="InterPro" id="IPR003342">
    <property type="entry name" value="ArnT-like_N"/>
</dbReference>
<evidence type="ECO:0000259" key="12">
    <source>
        <dbReference type="Pfam" id="PF16192"/>
    </source>
</evidence>
<evidence type="ECO:0000256" key="3">
    <source>
        <dbReference type="ARBA" id="ARBA00007222"/>
    </source>
</evidence>
<evidence type="ECO:0000313" key="13">
    <source>
        <dbReference type="EMBL" id="MFD0684238.1"/>
    </source>
</evidence>
<evidence type="ECO:0000256" key="2">
    <source>
        <dbReference type="ARBA" id="ARBA00004922"/>
    </source>
</evidence>
<dbReference type="GO" id="GO:0016757">
    <property type="term" value="F:glycosyltransferase activity"/>
    <property type="evidence" value="ECO:0007669"/>
    <property type="project" value="UniProtKB-KW"/>
</dbReference>
<evidence type="ECO:0000256" key="7">
    <source>
        <dbReference type="ARBA" id="ARBA00022989"/>
    </source>
</evidence>
<keyword evidence="4 10" id="KW-0328">Glycosyltransferase</keyword>
<comment type="function">
    <text evidence="10">Protein O-mannosyltransferase that catalyzes the transfer of a single mannose residue from a polyprenol phospho-mannosyl lipidic donor to the hydroxyl group of selected serine and threonine residues in acceptor proteins.</text>
</comment>
<name>A0ABW2XFF9_9ACTN</name>
<organism evidence="13 14">
    <name type="scientific">Actinomadura fibrosa</name>
    <dbReference type="NCBI Taxonomy" id="111802"/>
    <lineage>
        <taxon>Bacteria</taxon>
        <taxon>Bacillati</taxon>
        <taxon>Actinomycetota</taxon>
        <taxon>Actinomycetes</taxon>
        <taxon>Streptosporangiales</taxon>
        <taxon>Thermomonosporaceae</taxon>
        <taxon>Actinomadura</taxon>
    </lineage>
</organism>
<keyword evidence="6 10" id="KW-0812">Transmembrane</keyword>
<evidence type="ECO:0000256" key="8">
    <source>
        <dbReference type="ARBA" id="ARBA00023136"/>
    </source>
</evidence>
<keyword evidence="14" id="KW-1185">Reference proteome</keyword>
<evidence type="ECO:0000256" key="9">
    <source>
        <dbReference type="ARBA" id="ARBA00093617"/>
    </source>
</evidence>
<feature type="transmembrane region" description="Helical" evidence="10">
    <location>
        <begin position="180"/>
        <end position="198"/>
    </location>
</feature>
<evidence type="ECO:0000256" key="1">
    <source>
        <dbReference type="ARBA" id="ARBA00004127"/>
    </source>
</evidence>
<comment type="subcellular location">
    <subcellularLocation>
        <location evidence="10">Cell membrane</location>
    </subcellularLocation>
    <subcellularLocation>
        <location evidence="1">Endomembrane system</location>
        <topology evidence="1">Multi-pass membrane protein</topology>
    </subcellularLocation>
</comment>
<comment type="pathway">
    <text evidence="2 10">Protein modification; protein glycosylation.</text>
</comment>
<feature type="domain" description="ArnT-like N-terminal" evidence="11">
    <location>
        <begin position="38"/>
        <end position="198"/>
    </location>
</feature>
<feature type="transmembrane region" description="Helical" evidence="10">
    <location>
        <begin position="291"/>
        <end position="313"/>
    </location>
</feature>
<dbReference type="PANTHER" id="PTHR10050:SF46">
    <property type="entry name" value="PROTEIN O-MANNOSYL-TRANSFERASE 2"/>
    <property type="match status" value="1"/>
</dbReference>
<sequence>MTASVAVRDPESPAGAPSRWGRLGALPWGWIGPLAVSALAGFLVFHRLGTPHAIIWDETYYAKDAWALLHYGVEHNWRMSQDGAVANAHFLAGHPVAGLAGGGEWAAHPPLGKWFIAAGMAVFGTGPFGFRSAAAVAGVLTVLILARTARRMTGSTVLGCAAGLLLALDGSWLVSSRTALLDIFLLLWIVAGFACLVVDRDRTRAALAASMARTPAEDTGDGPSGDRPGGPFLRHGWRIGAGLCFGLACGTKWSGVYAMAFFWLLALLWDRGARKDAGVARPWRGMLRLDLLPSLLQMWALAAAVYLAGWWGWFASGTSVQEALFGQRLPGFQRDWAARHPSGVWPSFLDPVRSLWHYHAMTLDFHGSVTAPNPAQSWPWQWAYVGHPAVMYRGAVQRGQDGCDAARCVTEVSHLGTPVLWWFSAGALLAVLAYAVFLRDWRAGAAAGGYLAGWLPWFPAALDDRTMYSTYALPMLPFAVLAVVLLFEGVHTAYRDRPWRRALVSAGGAAFVLAVAVNLYVLYPILTAEPVSESGWQSRLWLPGWT</sequence>
<keyword evidence="10" id="KW-1003">Cell membrane</keyword>
<evidence type="ECO:0000259" key="11">
    <source>
        <dbReference type="Pfam" id="PF02366"/>
    </source>
</evidence>
<dbReference type="Pfam" id="PF02366">
    <property type="entry name" value="PMT"/>
    <property type="match status" value="1"/>
</dbReference>
<keyword evidence="5 10" id="KW-0808">Transferase</keyword>
<dbReference type="PANTHER" id="PTHR10050">
    <property type="entry name" value="DOLICHYL-PHOSPHATE-MANNOSE--PROTEIN MANNOSYLTRANSFERASE"/>
    <property type="match status" value="1"/>
</dbReference>
<comment type="caution">
    <text evidence="13">The sequence shown here is derived from an EMBL/GenBank/DDBJ whole genome shotgun (WGS) entry which is preliminary data.</text>
</comment>
<dbReference type="InterPro" id="IPR032421">
    <property type="entry name" value="PMT_4TMC"/>
</dbReference>
<evidence type="ECO:0000256" key="10">
    <source>
        <dbReference type="RuleBase" id="RU367007"/>
    </source>
</evidence>
<feature type="transmembrane region" description="Helical" evidence="10">
    <location>
        <begin position="419"/>
        <end position="437"/>
    </location>
</feature>
<gene>
    <name evidence="13" type="ORF">ACFQZM_07010</name>
</gene>
<dbReference type="EMBL" id="JBHTGP010000003">
    <property type="protein sequence ID" value="MFD0684238.1"/>
    <property type="molecule type" value="Genomic_DNA"/>
</dbReference>
<dbReference type="Proteomes" id="UP001597063">
    <property type="component" value="Unassembled WGS sequence"/>
</dbReference>
<feature type="transmembrane region" description="Helical" evidence="10">
    <location>
        <begin position="114"/>
        <end position="145"/>
    </location>
</feature>
<feature type="transmembrane region" description="Helical" evidence="10">
    <location>
        <begin position="468"/>
        <end position="490"/>
    </location>
</feature>
<proteinExistence type="inferred from homology"/>
<feature type="transmembrane region" description="Helical" evidence="10">
    <location>
        <begin position="502"/>
        <end position="523"/>
    </location>
</feature>
<keyword evidence="7 10" id="KW-1133">Transmembrane helix</keyword>
<protein>
    <recommendedName>
        <fullName evidence="9 10">Polyprenol-phosphate-mannose--protein mannosyltransferase</fullName>
        <ecNumber evidence="10">2.4.1.-</ecNumber>
    </recommendedName>
</protein>
<feature type="transmembrane region" description="Helical" evidence="10">
    <location>
        <begin position="157"/>
        <end position="174"/>
    </location>
</feature>
<dbReference type="EC" id="2.4.1.-" evidence="10"/>
<evidence type="ECO:0000256" key="6">
    <source>
        <dbReference type="ARBA" id="ARBA00022692"/>
    </source>
</evidence>
<evidence type="ECO:0000256" key="4">
    <source>
        <dbReference type="ARBA" id="ARBA00022676"/>
    </source>
</evidence>
<feature type="transmembrane region" description="Helical" evidence="10">
    <location>
        <begin position="28"/>
        <end position="48"/>
    </location>
</feature>
<evidence type="ECO:0000256" key="5">
    <source>
        <dbReference type="ARBA" id="ARBA00022679"/>
    </source>
</evidence>
<accession>A0ABW2XFF9</accession>
<dbReference type="Pfam" id="PF16192">
    <property type="entry name" value="PMT_4TMC"/>
    <property type="match status" value="1"/>
</dbReference>
<comment type="similarity">
    <text evidence="3 10">Belongs to the glycosyltransferase 39 family.</text>
</comment>
<reference evidence="14" key="1">
    <citation type="journal article" date="2019" name="Int. J. Syst. Evol. Microbiol.">
        <title>The Global Catalogue of Microorganisms (GCM) 10K type strain sequencing project: providing services to taxonomists for standard genome sequencing and annotation.</title>
        <authorList>
            <consortium name="The Broad Institute Genomics Platform"/>
            <consortium name="The Broad Institute Genome Sequencing Center for Infectious Disease"/>
            <person name="Wu L."/>
            <person name="Ma J."/>
        </authorList>
    </citation>
    <scope>NUCLEOTIDE SEQUENCE [LARGE SCALE GENOMIC DNA]</scope>
    <source>
        <strain evidence="14">JCM 9371</strain>
    </source>
</reference>
<keyword evidence="8 10" id="KW-0472">Membrane</keyword>
<dbReference type="InterPro" id="IPR027005">
    <property type="entry name" value="PMT-like"/>
</dbReference>
<dbReference type="RefSeq" id="WP_131759280.1">
    <property type="nucleotide sequence ID" value="NZ_CAACUY010000073.1"/>
</dbReference>